<organism evidence="2 3">
    <name type="scientific">Euplotes crassus</name>
    <dbReference type="NCBI Taxonomy" id="5936"/>
    <lineage>
        <taxon>Eukaryota</taxon>
        <taxon>Sar</taxon>
        <taxon>Alveolata</taxon>
        <taxon>Ciliophora</taxon>
        <taxon>Intramacronucleata</taxon>
        <taxon>Spirotrichea</taxon>
        <taxon>Hypotrichia</taxon>
        <taxon>Euplotida</taxon>
        <taxon>Euplotidae</taxon>
        <taxon>Moneuplotes</taxon>
    </lineage>
</organism>
<feature type="region of interest" description="Disordered" evidence="1">
    <location>
        <begin position="367"/>
        <end position="389"/>
    </location>
</feature>
<name>A0AAD1UHZ7_EUPCR</name>
<evidence type="ECO:0000313" key="3">
    <source>
        <dbReference type="Proteomes" id="UP001295684"/>
    </source>
</evidence>
<dbReference type="Proteomes" id="UP001295684">
    <property type="component" value="Unassembled WGS sequence"/>
</dbReference>
<evidence type="ECO:0000313" key="2">
    <source>
        <dbReference type="EMBL" id="CAI2367027.1"/>
    </source>
</evidence>
<evidence type="ECO:0000256" key="1">
    <source>
        <dbReference type="SAM" id="MobiDB-lite"/>
    </source>
</evidence>
<feature type="compositionally biased region" description="Polar residues" evidence="1">
    <location>
        <begin position="374"/>
        <end position="385"/>
    </location>
</feature>
<keyword evidence="3" id="KW-1185">Reference proteome</keyword>
<sequence>MFKILKNLKFCKSDSTVSKMSVYDYAQERESAQNSFRNLKSNVKSTKFARLKISPGAHARWEKKANAKLSVEFDYNSIMKNEVEKVQQFKDSVKLLDSNNHTQGLAHQIHLCFRTYVKEDIQGYIRNFGANDVTQGRVKAMLKVFSDHMMTILSKLVEGMSATYLGYLFKNVDCTDSTAKDPSFHDGFLKLADQWSNQNQLSPRTMDMSMSSIQSAISREIMCAPFDITTKEIRVPNEIKDSKYFSEPSKIGTNTSEDECPKTEKMYQRPESRNNAELKSKIAHLVLNDDNMTNISSSREKCNKSHRRLKNKLPKNSIKVFSKETSLDKMSPSQDTYPCSMSAVGRCISTKAFKNHTMLRNNSREETGTPILSMKSTTLNPTSYESNKENDSKLILEQQRAMAMTPSVEEPKLNPRKDEKNRQKLFNKFAISKAGASSRVKGRNNVKIGFASTTNLRKNSTIEIKKRQLFKQINLKGSPKYGQEPKLKLARKKL</sequence>
<comment type="caution">
    <text evidence="2">The sequence shown here is derived from an EMBL/GenBank/DDBJ whole genome shotgun (WGS) entry which is preliminary data.</text>
</comment>
<dbReference type="EMBL" id="CAMPGE010008119">
    <property type="protein sequence ID" value="CAI2367027.1"/>
    <property type="molecule type" value="Genomic_DNA"/>
</dbReference>
<protein>
    <submittedName>
        <fullName evidence="2">Uncharacterized protein</fullName>
    </submittedName>
</protein>
<reference evidence="2" key="1">
    <citation type="submission" date="2023-07" db="EMBL/GenBank/DDBJ databases">
        <authorList>
            <consortium name="AG Swart"/>
            <person name="Singh M."/>
            <person name="Singh A."/>
            <person name="Seah K."/>
            <person name="Emmerich C."/>
        </authorList>
    </citation>
    <scope>NUCLEOTIDE SEQUENCE</scope>
    <source>
        <strain evidence="2">DP1</strain>
    </source>
</reference>
<dbReference type="AlphaFoldDB" id="A0AAD1UHZ7"/>
<gene>
    <name evidence="2" type="ORF">ECRASSUSDP1_LOCUS8304</name>
</gene>
<proteinExistence type="predicted"/>
<accession>A0AAD1UHZ7</accession>